<dbReference type="Gene3D" id="3.20.20.80">
    <property type="entry name" value="Glycosidases"/>
    <property type="match status" value="1"/>
</dbReference>
<dbReference type="InterPro" id="IPR051913">
    <property type="entry name" value="GH2_Domain-Containing"/>
</dbReference>
<feature type="compositionally biased region" description="Low complexity" evidence="4">
    <location>
        <begin position="327"/>
        <end position="344"/>
    </location>
</feature>
<evidence type="ECO:0000256" key="1">
    <source>
        <dbReference type="ARBA" id="ARBA00007401"/>
    </source>
</evidence>
<evidence type="ECO:0000259" key="5">
    <source>
        <dbReference type="PROSITE" id="PS50853"/>
    </source>
</evidence>
<evidence type="ECO:0000256" key="3">
    <source>
        <dbReference type="ARBA" id="ARBA00023326"/>
    </source>
</evidence>
<dbReference type="PROSITE" id="PS50853">
    <property type="entry name" value="FN3"/>
    <property type="match status" value="2"/>
</dbReference>
<dbReference type="SMART" id="SM00060">
    <property type="entry name" value="FN3"/>
    <property type="match status" value="3"/>
</dbReference>
<dbReference type="CDD" id="cd00063">
    <property type="entry name" value="FN3"/>
    <property type="match status" value="1"/>
</dbReference>
<keyword evidence="2" id="KW-0326">Glycosidase</keyword>
<keyword evidence="2" id="KW-0378">Hydrolase</keyword>
<sequence length="1447" mass="156523">MKVNLNGRWDFYPDGGPSAHSIVVPTWWDSLPCTTGYPEEWSQSLYHGIYRRSFDLSEADLADDLFVHVGALASLGQVRVNGQSVGPQTTKGYLMTLLPYDLDINSTARAGSNQLEIEVWSVKELPEDALAPEDGPDRLLFPFGTENIVGRVGIGGDVWVESRPKLRIDDIQIIPDLKRNADPSDDELTAAITLVNHTPEARALTLTAQVRPWEGKSEEGSGSDLDFNSGLGSSLGSDSGFGAGLGASSSSGSSLGSDSGSDQVPSLSSSPSSSSSAAALSFETAQVELPAGASTVVRLTASWPDARYWSRSDPFLYQLEAELDSSSSKSSGTELASSPDSSPGSGQGAGPVSRSSERFGFRQFWREGDRYLLNGLPIRLRGDSLCLLNQGNRDLINEIGDAYGLILDDNHASDAMAAAWVDAYQHANANILRNHIRSIPSHALHSRADETGMLIEEESAFWNPGSLSNVSLNPPYYMNYSDEAIGYYCEWVRRWVRAYRNHPSIVLWSTTNEAWNPNDATELIPPLEAAALGEDPSRLVINDGFNKPITNEDSRHYFGGYPSGMTSSPDIYSLYHIDSDLPLGAGEEFSVSTAGIPLYNDEGGIRDIYHGRLNGNPDTISRADFGREVGRVTRGVRTTRMADWKPFCLSMFIYDNIERFVELDQAATGHGLNPRMLMRPQFDPTKAGSDRWVEGGAFEYFANSYADVAAYDKDFDQEPRLGQPHRVYEPGSTSLRAIIVYNDEETRGTQLGLKWELGYQLVSDGSTHPTFSGRQELSVSYAGHVEVPVSIRVPEDPQAVGAKLILALAVSKEGQEVFRENNFLGWIGQTAGPKLRVRVPERDLGNIGWHSRTVKHSIHLLQDGGAMSERWTARVECDASGAFQLEQTSGNLRHEQDIFYTLNTAALEPGRSYAAAVTITGEAGEQATFTVRFTAGEQPEGEDKLNLAAGARVSVSSLSGQPGWTAGALVDGLYGADYNRFGWSSALNQVSRREWVQLEFLRPQTVTQVALVPRAQNPGGTVSEAFHGKGAGVGGVLEFAAGHKASDPNQGQGFPLDFTISLSADGAKWVQVARCHDYPLPSNGKPQAFDCEPVQGVRFLRVEADRLRSNPHEGNAYALQLTQIAAYADHHLPTLPAAPRSLTASKEGHQLRVSWPNGSDGRSPLTGTRLELADARGRTMSALVSGSQREALLPAVPYSSWRIRAKSSNAIGDSEYSQAFEIRLGSQEAGELTAELLQPPQPTARVDVDTSTVTVFWSAGDGLDPALEGWNVLLARESDDKETYVAWTPAAVEAVSAMSTAESPGQEQGRKQRSWRCSFPQLSAGTYRAWLEASDGFGRVSKPSAPTERLIVAQVPAQPHKPGVTSSGQVMRATWQAPADGGTPITAYVLTVRNLTEGKSQVLRVGAGQTAASLDGLEAGNYTLSVIAVNAIGPSEESSPSLPCIIA</sequence>
<keyword evidence="3" id="KW-0119">Carbohydrate metabolism</keyword>
<dbReference type="Gene3D" id="2.60.40.10">
    <property type="entry name" value="Immunoglobulins"/>
    <property type="match status" value="3"/>
</dbReference>
<organism evidence="6 7">
    <name type="scientific">Bombiscardovia nodaiensis</name>
    <dbReference type="NCBI Taxonomy" id="2932181"/>
    <lineage>
        <taxon>Bacteria</taxon>
        <taxon>Bacillati</taxon>
        <taxon>Actinomycetota</taxon>
        <taxon>Actinomycetes</taxon>
        <taxon>Bifidobacteriales</taxon>
        <taxon>Bifidobacteriaceae</taxon>
        <taxon>Bombiscardovia</taxon>
    </lineage>
</organism>
<protein>
    <recommendedName>
        <fullName evidence="5">Fibronectin type-III domain-containing protein</fullName>
    </recommendedName>
</protein>
<dbReference type="Proteomes" id="UP001321766">
    <property type="component" value="Chromosome"/>
</dbReference>
<proteinExistence type="inferred from homology"/>
<feature type="domain" description="Fibronectin type-III" evidence="5">
    <location>
        <begin position="1135"/>
        <end position="1229"/>
    </location>
</feature>
<dbReference type="InterPro" id="IPR017853">
    <property type="entry name" value="GH"/>
</dbReference>
<feature type="region of interest" description="Disordered" evidence="4">
    <location>
        <begin position="246"/>
        <end position="275"/>
    </location>
</feature>
<keyword evidence="3" id="KW-0624">Polysaccharide degradation</keyword>
<dbReference type="PANTHER" id="PTHR42732:SF1">
    <property type="entry name" value="BETA-MANNOSIDASE"/>
    <property type="match status" value="1"/>
</dbReference>
<dbReference type="EMBL" id="AP026798">
    <property type="protein sequence ID" value="BDR52352.1"/>
    <property type="molecule type" value="Genomic_DNA"/>
</dbReference>
<dbReference type="Gene3D" id="2.60.120.260">
    <property type="entry name" value="Galactose-binding domain-like"/>
    <property type="match status" value="2"/>
</dbReference>
<dbReference type="Pfam" id="PF02836">
    <property type="entry name" value="Glyco_hydro_2_C"/>
    <property type="match status" value="1"/>
</dbReference>
<dbReference type="InterPro" id="IPR036116">
    <property type="entry name" value="FN3_sf"/>
</dbReference>
<feature type="region of interest" description="Disordered" evidence="4">
    <location>
        <begin position="207"/>
        <end position="229"/>
    </location>
</feature>
<feature type="compositionally biased region" description="Low complexity" evidence="4">
    <location>
        <begin position="220"/>
        <end position="229"/>
    </location>
</feature>
<dbReference type="PANTHER" id="PTHR42732">
    <property type="entry name" value="BETA-GALACTOSIDASE"/>
    <property type="match status" value="1"/>
</dbReference>
<evidence type="ECO:0000313" key="6">
    <source>
        <dbReference type="EMBL" id="BDR52352.1"/>
    </source>
</evidence>
<dbReference type="InterPro" id="IPR008979">
    <property type="entry name" value="Galactose-bd-like_sf"/>
</dbReference>
<dbReference type="Pfam" id="PF00041">
    <property type="entry name" value="fn3"/>
    <property type="match status" value="1"/>
</dbReference>
<dbReference type="SUPFAM" id="SSF49265">
    <property type="entry name" value="Fibronectin type III"/>
    <property type="match status" value="2"/>
</dbReference>
<comment type="similarity">
    <text evidence="1">Belongs to the glycosyl hydrolase 2 family.</text>
</comment>
<name>A0ABN6SB86_9BIFI</name>
<feature type="domain" description="Fibronectin type-III" evidence="5">
    <location>
        <begin position="1355"/>
        <end position="1447"/>
    </location>
</feature>
<dbReference type="InterPro" id="IPR003961">
    <property type="entry name" value="FN3_dom"/>
</dbReference>
<keyword evidence="7" id="KW-1185">Reference proteome</keyword>
<evidence type="ECO:0000313" key="7">
    <source>
        <dbReference type="Proteomes" id="UP001321766"/>
    </source>
</evidence>
<dbReference type="InterPro" id="IPR013783">
    <property type="entry name" value="Ig-like_fold"/>
</dbReference>
<feature type="region of interest" description="Disordered" evidence="4">
    <location>
        <begin position="327"/>
        <end position="355"/>
    </location>
</feature>
<evidence type="ECO:0000256" key="2">
    <source>
        <dbReference type="ARBA" id="ARBA00023295"/>
    </source>
</evidence>
<dbReference type="InterPro" id="IPR006103">
    <property type="entry name" value="Glyco_hydro_2_cat"/>
</dbReference>
<evidence type="ECO:0000256" key="4">
    <source>
        <dbReference type="SAM" id="MobiDB-lite"/>
    </source>
</evidence>
<reference evidence="6 7" key="1">
    <citation type="journal article" date="2023" name="Microbiol. Spectr.">
        <title>Symbiosis of Carpenter Bees with Uncharacterized Lactic Acid Bacteria Showing NAD Auxotrophy.</title>
        <authorList>
            <person name="Kawasaki S."/>
            <person name="Ozawa K."/>
            <person name="Mori T."/>
            <person name="Yamamoto A."/>
            <person name="Ito M."/>
            <person name="Ohkuma M."/>
            <person name="Sakamoto M."/>
            <person name="Matsutani M."/>
        </authorList>
    </citation>
    <scope>NUCLEOTIDE SEQUENCE [LARGE SCALE GENOMIC DNA]</scope>
    <source>
        <strain evidence="6 7">Kim37-2</strain>
    </source>
</reference>
<dbReference type="SUPFAM" id="SSF51445">
    <property type="entry name" value="(Trans)glycosidases"/>
    <property type="match status" value="1"/>
</dbReference>
<accession>A0ABN6SB86</accession>
<gene>
    <name evidence="6" type="ORF">KIM372_02590</name>
</gene>
<dbReference type="SUPFAM" id="SSF49785">
    <property type="entry name" value="Galactose-binding domain-like"/>
    <property type="match status" value="2"/>
</dbReference>